<evidence type="ECO:0000313" key="2">
    <source>
        <dbReference type="EMBL" id="CAK8163356.1"/>
    </source>
</evidence>
<name>A0ABP0EWC6_9RICK</name>
<dbReference type="PROSITE" id="PS51257">
    <property type="entry name" value="PROKAR_LIPOPROTEIN"/>
    <property type="match status" value="1"/>
</dbReference>
<feature type="domain" description="BON" evidence="1">
    <location>
        <begin position="128"/>
        <end position="196"/>
    </location>
</feature>
<dbReference type="RefSeq" id="WP_338364493.1">
    <property type="nucleotide sequence ID" value="NZ_CAWVOK010000026.1"/>
</dbReference>
<dbReference type="Proteomes" id="UP001314181">
    <property type="component" value="Unassembled WGS sequence"/>
</dbReference>
<feature type="domain" description="BON" evidence="1">
    <location>
        <begin position="50"/>
        <end position="119"/>
    </location>
</feature>
<dbReference type="EMBL" id="CAWVOK010000026">
    <property type="protein sequence ID" value="CAK8163356.1"/>
    <property type="molecule type" value="Genomic_DNA"/>
</dbReference>
<dbReference type="InterPro" id="IPR007055">
    <property type="entry name" value="BON_dom"/>
</dbReference>
<sequence>MYNKIYVLIIFALIIQLLQGCTAAIIGTATATTIAGVTSRQERTFGTIVDDTIIKARIKNSFRKYNFKHLFLAISVKSVDGSVVLTGLVDDPRLKIDAVKLSWGVQGVNAVADEIQISNKGKFETYLRDSVITTSAKGKLILHKNVRMANYSIETVQGVVYVMGIARNQDEIDIVLDAISRIAGVKKVVNYAEVRADDRG</sequence>
<proteinExistence type="predicted"/>
<dbReference type="Gene3D" id="3.30.1340.30">
    <property type="match status" value="1"/>
</dbReference>
<dbReference type="Pfam" id="PF04972">
    <property type="entry name" value="BON"/>
    <property type="match status" value="2"/>
</dbReference>
<keyword evidence="3" id="KW-1185">Reference proteome</keyword>
<protein>
    <submittedName>
        <fullName evidence="2">Hyperosmotically inducible periplasmic protein</fullName>
    </submittedName>
</protein>
<dbReference type="InterPro" id="IPR051686">
    <property type="entry name" value="Lipoprotein_DolP"/>
</dbReference>
<dbReference type="PANTHER" id="PTHR34606">
    <property type="entry name" value="BON DOMAIN-CONTAINING PROTEIN"/>
    <property type="match status" value="1"/>
</dbReference>
<organism evidence="2 3">
    <name type="scientific">Candidatus Xenohaliotis californiensis</name>
    <dbReference type="NCBI Taxonomy" id="84677"/>
    <lineage>
        <taxon>Bacteria</taxon>
        <taxon>Pseudomonadati</taxon>
        <taxon>Pseudomonadota</taxon>
        <taxon>Alphaproteobacteria</taxon>
        <taxon>Rickettsiales</taxon>
        <taxon>Anaplasmataceae</taxon>
        <taxon>Candidatus Xenohaliotis</taxon>
    </lineage>
</organism>
<evidence type="ECO:0000313" key="3">
    <source>
        <dbReference type="Proteomes" id="UP001314181"/>
    </source>
</evidence>
<reference evidence="2 3" key="1">
    <citation type="submission" date="2024-01" db="EMBL/GenBank/DDBJ databases">
        <authorList>
            <person name="Kunselman E."/>
        </authorList>
    </citation>
    <scope>NUCLEOTIDE SEQUENCE [LARGE SCALE GENOMIC DNA]</scope>
    <source>
        <strain evidence="2">2 abalone samples</strain>
    </source>
</reference>
<comment type="caution">
    <text evidence="2">The sequence shown here is derived from an EMBL/GenBank/DDBJ whole genome shotgun (WGS) entry which is preliminary data.</text>
</comment>
<accession>A0ABP0EWC6</accession>
<dbReference type="PANTHER" id="PTHR34606:SF15">
    <property type="entry name" value="BON DOMAIN-CONTAINING PROTEIN"/>
    <property type="match status" value="1"/>
</dbReference>
<dbReference type="PROSITE" id="PS50914">
    <property type="entry name" value="BON"/>
    <property type="match status" value="2"/>
</dbReference>
<evidence type="ECO:0000259" key="1">
    <source>
        <dbReference type="PROSITE" id="PS50914"/>
    </source>
</evidence>
<gene>
    <name evidence="2" type="ORF">CAXC1_330116</name>
</gene>